<dbReference type="Gene3D" id="3.10.180.10">
    <property type="entry name" value="2,3-Dihydroxybiphenyl 1,2-Dioxygenase, domain 1"/>
    <property type="match status" value="2"/>
</dbReference>
<dbReference type="SUPFAM" id="SSF54593">
    <property type="entry name" value="Glyoxalase/Bleomycin resistance protein/Dihydroxybiphenyl dioxygenase"/>
    <property type="match status" value="1"/>
</dbReference>
<dbReference type="AlphaFoldDB" id="A0A1Y5TNV3"/>
<keyword evidence="2" id="KW-0560">Oxidoreductase</keyword>
<dbReference type="EC" id="1.13.11.-" evidence="2"/>
<dbReference type="InterPro" id="IPR004360">
    <property type="entry name" value="Glyas_Fos-R_dOase_dom"/>
</dbReference>
<dbReference type="GO" id="GO:0051213">
    <property type="term" value="F:dioxygenase activity"/>
    <property type="evidence" value="ECO:0007669"/>
    <property type="project" value="UniProtKB-KW"/>
</dbReference>
<dbReference type="Proteomes" id="UP000193862">
    <property type="component" value="Unassembled WGS sequence"/>
</dbReference>
<evidence type="ECO:0000313" key="2">
    <source>
        <dbReference type="EMBL" id="SLN68406.1"/>
    </source>
</evidence>
<gene>
    <name evidence="2" type="primary">mhqO</name>
    <name evidence="2" type="ORF">AQS8620_03224</name>
</gene>
<accession>A0A1Y5TNV3</accession>
<dbReference type="InterPro" id="IPR029068">
    <property type="entry name" value="Glyas_Bleomycin-R_OHBP_Dase"/>
</dbReference>
<dbReference type="InterPro" id="IPR037523">
    <property type="entry name" value="VOC_core"/>
</dbReference>
<keyword evidence="2" id="KW-0223">Dioxygenase</keyword>
<proteinExistence type="predicted"/>
<dbReference type="PANTHER" id="PTHR36110">
    <property type="entry name" value="RING-CLEAVING DIOXYGENASE MHQE-RELATED"/>
    <property type="match status" value="1"/>
</dbReference>
<dbReference type="OrthoDB" id="9785698at2"/>
<name>A0A1Y5TNV3_9RHOB</name>
<keyword evidence="3" id="KW-1185">Reference proteome</keyword>
<dbReference type="Pfam" id="PF00903">
    <property type="entry name" value="Glyoxalase"/>
    <property type="match status" value="1"/>
</dbReference>
<dbReference type="PROSITE" id="PS51819">
    <property type="entry name" value="VOC"/>
    <property type="match status" value="2"/>
</dbReference>
<organism evidence="2 3">
    <name type="scientific">Aquimixticola soesokkakensis</name>
    <dbReference type="NCBI Taxonomy" id="1519096"/>
    <lineage>
        <taxon>Bacteria</taxon>
        <taxon>Pseudomonadati</taxon>
        <taxon>Pseudomonadota</taxon>
        <taxon>Alphaproteobacteria</taxon>
        <taxon>Rhodobacterales</taxon>
        <taxon>Paracoccaceae</taxon>
        <taxon>Aquimixticola</taxon>
    </lineage>
</organism>
<protein>
    <submittedName>
        <fullName evidence="2">Putative ring-cleaving dioxygenase MhqO</fullName>
        <ecNumber evidence="2">1.13.11.-</ecNumber>
    </submittedName>
</protein>
<reference evidence="2 3" key="1">
    <citation type="submission" date="2017-03" db="EMBL/GenBank/DDBJ databases">
        <authorList>
            <person name="Afonso C.L."/>
            <person name="Miller P.J."/>
            <person name="Scott M.A."/>
            <person name="Spackman E."/>
            <person name="Goraichik I."/>
            <person name="Dimitrov K.M."/>
            <person name="Suarez D.L."/>
            <person name="Swayne D.E."/>
        </authorList>
    </citation>
    <scope>NUCLEOTIDE SEQUENCE [LARGE SCALE GENOMIC DNA]</scope>
    <source>
        <strain evidence="2 3">CECT 8620</strain>
    </source>
</reference>
<evidence type="ECO:0000313" key="3">
    <source>
        <dbReference type="Proteomes" id="UP000193862"/>
    </source>
</evidence>
<feature type="domain" description="VOC" evidence="1">
    <location>
        <begin position="7"/>
        <end position="132"/>
    </location>
</feature>
<dbReference type="InterPro" id="IPR052537">
    <property type="entry name" value="Extradiol_RC_dioxygenase"/>
</dbReference>
<dbReference type="RefSeq" id="WP_085838021.1">
    <property type="nucleotide sequence ID" value="NZ_FWFS01000014.1"/>
</dbReference>
<evidence type="ECO:0000259" key="1">
    <source>
        <dbReference type="PROSITE" id="PS51819"/>
    </source>
</evidence>
<sequence>MLSQINGLHHITLLASDAERNNAFYTRALGLRRVKKTVNFDAPDVYHLYFGDSQGTPGTVMTAFPFPRAKRGAHGTGEVGLSAFAIPQGTLPFWTNRLAELDMINLRESEVFGQARLDFEGPDGEELALVETATDPRDGSDRLWSARVPPEAAIRGFHSAILRVQDGGATAELLTEMGYRETGAQATLRRFARDSGNGAHIIDLEVLNGAPVATSGAGAVHHIAFSISTSAQQKAIHADLVAQGFRVTEVIDRDYFTAIYFRTPEGILFEIATDTPGFTVDEDPAHLGEALQLPAQHAPKREQIERRLKPFDD</sequence>
<dbReference type="EMBL" id="FWFS01000014">
    <property type="protein sequence ID" value="SLN68406.1"/>
    <property type="molecule type" value="Genomic_DNA"/>
</dbReference>
<dbReference type="CDD" id="cd08347">
    <property type="entry name" value="PcpA_C_like"/>
    <property type="match status" value="1"/>
</dbReference>
<dbReference type="PANTHER" id="PTHR36110:SF2">
    <property type="entry name" value="RING-CLEAVING DIOXYGENASE MHQE-RELATED"/>
    <property type="match status" value="1"/>
</dbReference>
<feature type="domain" description="VOC" evidence="1">
    <location>
        <begin position="156"/>
        <end position="274"/>
    </location>
</feature>